<gene>
    <name evidence="1" type="ORF">SMRZ_LOCUS1964</name>
</gene>
<dbReference type="Proteomes" id="UP000277204">
    <property type="component" value="Unassembled WGS sequence"/>
</dbReference>
<proteinExistence type="predicted"/>
<evidence type="ECO:0000313" key="2">
    <source>
        <dbReference type="Proteomes" id="UP000277204"/>
    </source>
</evidence>
<name>A0A3P7ZV62_9TREM</name>
<protein>
    <submittedName>
        <fullName evidence="1">Uncharacterized protein</fullName>
    </submittedName>
</protein>
<dbReference type="EMBL" id="UZAI01000480">
    <property type="protein sequence ID" value="VDO53465.1"/>
    <property type="molecule type" value="Genomic_DNA"/>
</dbReference>
<dbReference type="AlphaFoldDB" id="A0A3P7ZV62"/>
<keyword evidence="2" id="KW-1185">Reference proteome</keyword>
<accession>A0A3P7ZV62</accession>
<organism evidence="1 2">
    <name type="scientific">Schistosoma margrebowiei</name>
    <dbReference type="NCBI Taxonomy" id="48269"/>
    <lineage>
        <taxon>Eukaryota</taxon>
        <taxon>Metazoa</taxon>
        <taxon>Spiralia</taxon>
        <taxon>Lophotrochozoa</taxon>
        <taxon>Platyhelminthes</taxon>
        <taxon>Trematoda</taxon>
        <taxon>Digenea</taxon>
        <taxon>Strigeidida</taxon>
        <taxon>Schistosomatoidea</taxon>
        <taxon>Schistosomatidae</taxon>
        <taxon>Schistosoma</taxon>
    </lineage>
</organism>
<evidence type="ECO:0000313" key="1">
    <source>
        <dbReference type="EMBL" id="VDO53465.1"/>
    </source>
</evidence>
<reference evidence="1 2" key="1">
    <citation type="submission" date="2018-11" db="EMBL/GenBank/DDBJ databases">
        <authorList>
            <consortium name="Pathogen Informatics"/>
        </authorList>
    </citation>
    <scope>NUCLEOTIDE SEQUENCE [LARGE SCALE GENOMIC DNA]</scope>
    <source>
        <strain evidence="1 2">Zambia</strain>
    </source>
</reference>
<sequence length="39" mass="4265">MAARSPISLANKSTSCKSLLCEIILFNNCIHLTVLKFPS</sequence>